<evidence type="ECO:0000313" key="1">
    <source>
        <dbReference type="EMBL" id="CAG8622666.1"/>
    </source>
</evidence>
<dbReference type="EMBL" id="CAJVPZ010010719">
    <property type="protein sequence ID" value="CAG8622666.1"/>
    <property type="molecule type" value="Genomic_DNA"/>
</dbReference>
<evidence type="ECO:0000313" key="2">
    <source>
        <dbReference type="Proteomes" id="UP000789396"/>
    </source>
</evidence>
<dbReference type="AlphaFoldDB" id="A0A9N9D522"/>
<sequence>MFSEFDPIDIIDEDIYKDKQIDKKIKDSNNNIEIYTHLNLNTPTMKG</sequence>
<name>A0A9N9D522_9GLOM</name>
<comment type="caution">
    <text evidence="1">The sequence shown here is derived from an EMBL/GenBank/DDBJ whole genome shotgun (WGS) entry which is preliminary data.</text>
</comment>
<accession>A0A9N9D522</accession>
<reference evidence="1" key="1">
    <citation type="submission" date="2021-06" db="EMBL/GenBank/DDBJ databases">
        <authorList>
            <person name="Kallberg Y."/>
            <person name="Tangrot J."/>
            <person name="Rosling A."/>
        </authorList>
    </citation>
    <scope>NUCLEOTIDE SEQUENCE</scope>
    <source>
        <strain evidence="1">IN212</strain>
    </source>
</reference>
<gene>
    <name evidence="1" type="ORF">RFULGI_LOCUS7420</name>
</gene>
<organism evidence="1 2">
    <name type="scientific">Racocetra fulgida</name>
    <dbReference type="NCBI Taxonomy" id="60492"/>
    <lineage>
        <taxon>Eukaryota</taxon>
        <taxon>Fungi</taxon>
        <taxon>Fungi incertae sedis</taxon>
        <taxon>Mucoromycota</taxon>
        <taxon>Glomeromycotina</taxon>
        <taxon>Glomeromycetes</taxon>
        <taxon>Diversisporales</taxon>
        <taxon>Gigasporaceae</taxon>
        <taxon>Racocetra</taxon>
    </lineage>
</organism>
<proteinExistence type="predicted"/>
<dbReference type="Proteomes" id="UP000789396">
    <property type="component" value="Unassembled WGS sequence"/>
</dbReference>
<protein>
    <submittedName>
        <fullName evidence="1">16074_t:CDS:1</fullName>
    </submittedName>
</protein>
<keyword evidence="2" id="KW-1185">Reference proteome</keyword>
<feature type="non-terminal residue" evidence="1">
    <location>
        <position position="47"/>
    </location>
</feature>